<reference evidence="2" key="1">
    <citation type="submission" date="2021-06" db="EMBL/GenBank/DDBJ databases">
        <authorList>
            <person name="Kallberg Y."/>
            <person name="Tangrot J."/>
            <person name="Rosling A."/>
        </authorList>
    </citation>
    <scope>NUCLEOTIDE SEQUENCE</scope>
    <source>
        <strain evidence="2">UK204</strain>
    </source>
</reference>
<keyword evidence="3" id="KW-1185">Reference proteome</keyword>
<evidence type="ECO:0000313" key="2">
    <source>
        <dbReference type="EMBL" id="CAG8581816.1"/>
    </source>
</evidence>
<evidence type="ECO:0000259" key="1">
    <source>
        <dbReference type="PROSITE" id="PS50076"/>
    </source>
</evidence>
<dbReference type="OrthoDB" id="436519at2759"/>
<organism evidence="2 3">
    <name type="scientific">Funneliformis caledonium</name>
    <dbReference type="NCBI Taxonomy" id="1117310"/>
    <lineage>
        <taxon>Eukaryota</taxon>
        <taxon>Fungi</taxon>
        <taxon>Fungi incertae sedis</taxon>
        <taxon>Mucoromycota</taxon>
        <taxon>Glomeromycotina</taxon>
        <taxon>Glomeromycetes</taxon>
        <taxon>Glomerales</taxon>
        <taxon>Glomeraceae</taxon>
        <taxon>Funneliformis</taxon>
    </lineage>
</organism>
<dbReference type="Proteomes" id="UP000789570">
    <property type="component" value="Unassembled WGS sequence"/>
</dbReference>
<comment type="caution">
    <text evidence="2">The sequence shown here is derived from an EMBL/GenBank/DDBJ whole genome shotgun (WGS) entry which is preliminary data.</text>
</comment>
<dbReference type="Pfam" id="PF14308">
    <property type="entry name" value="DnaJ-X"/>
    <property type="match status" value="1"/>
</dbReference>
<dbReference type="PRINTS" id="PR00625">
    <property type="entry name" value="JDOMAIN"/>
</dbReference>
<dbReference type="Gene3D" id="1.10.287.110">
    <property type="entry name" value="DnaJ domain"/>
    <property type="match status" value="1"/>
</dbReference>
<name>A0A9N9BW57_9GLOM</name>
<dbReference type="SUPFAM" id="SSF46565">
    <property type="entry name" value="Chaperone J-domain"/>
    <property type="match status" value="1"/>
</dbReference>
<sequence>MEFPLYSQYTSSPKIITMDLCSNLEENKQRFDSGNINEDEYNERRKSILNKWKEDITPNKYGSSSHSHESDLYGVLQLTRSATIAEIKTNYRKLSLEYHPDKNCGTETEEWYRLSMAYKILSDENRRALYDRYGTINDGKASFNCHVGGDSWKPYIGDLENGFGLFSYVDDKSLPELKYITSTEQKERRHHIRISNIVNYLQDKLSRFPEQDNSSEFESFKQSLRLETLKLVEEPNGENLLSLLGSIYVSKAEAHLTGIYLFDRLNWIIKLIPTLSEIFGTGDEVTKVAWLFSKLEISSIARETCEKALNNKDYDNHRLADSLKILGGLWVQTSEQNSTFIWKNTNIRMFLAFCLFIVPLMCDSFRNTY</sequence>
<protein>
    <submittedName>
        <fullName evidence="2">11893_t:CDS:1</fullName>
    </submittedName>
</protein>
<dbReference type="SMART" id="SM00271">
    <property type="entry name" value="DnaJ"/>
    <property type="match status" value="1"/>
</dbReference>
<gene>
    <name evidence="2" type="ORF">FCALED_LOCUS7635</name>
</gene>
<dbReference type="EMBL" id="CAJVPQ010002060">
    <property type="protein sequence ID" value="CAG8581816.1"/>
    <property type="molecule type" value="Genomic_DNA"/>
</dbReference>
<dbReference type="PROSITE" id="PS50076">
    <property type="entry name" value="DNAJ_2"/>
    <property type="match status" value="1"/>
</dbReference>
<evidence type="ECO:0000313" key="3">
    <source>
        <dbReference type="Proteomes" id="UP000789570"/>
    </source>
</evidence>
<dbReference type="InterPro" id="IPR001623">
    <property type="entry name" value="DnaJ_domain"/>
</dbReference>
<dbReference type="PANTHER" id="PTHR44924:SF1">
    <property type="entry name" value="DNAJ SUBFAMILY A MEMBER 2"/>
    <property type="match status" value="1"/>
</dbReference>
<feature type="domain" description="J" evidence="1">
    <location>
        <begin position="71"/>
        <end position="134"/>
    </location>
</feature>
<dbReference type="PANTHER" id="PTHR44924">
    <property type="entry name" value="DNAJ SUBFAMILY A MEMBER 2"/>
    <property type="match status" value="1"/>
</dbReference>
<dbReference type="InterPro" id="IPR026894">
    <property type="entry name" value="DnaJ_X"/>
</dbReference>
<dbReference type="CDD" id="cd06257">
    <property type="entry name" value="DnaJ"/>
    <property type="match status" value="1"/>
</dbReference>
<proteinExistence type="predicted"/>
<dbReference type="Pfam" id="PF00226">
    <property type="entry name" value="DnaJ"/>
    <property type="match status" value="1"/>
</dbReference>
<accession>A0A9N9BW57</accession>
<dbReference type="AlphaFoldDB" id="A0A9N9BW57"/>
<dbReference type="InterPro" id="IPR036869">
    <property type="entry name" value="J_dom_sf"/>
</dbReference>